<feature type="non-terminal residue" evidence="1">
    <location>
        <position position="1"/>
    </location>
</feature>
<dbReference type="Proteomes" id="UP000654075">
    <property type="component" value="Unassembled WGS sequence"/>
</dbReference>
<reference evidence="1" key="1">
    <citation type="submission" date="2021-02" db="EMBL/GenBank/DDBJ databases">
        <authorList>
            <person name="Dougan E. K."/>
            <person name="Rhodes N."/>
            <person name="Thang M."/>
            <person name="Chan C."/>
        </authorList>
    </citation>
    <scope>NUCLEOTIDE SEQUENCE</scope>
</reference>
<organism evidence="1 2">
    <name type="scientific">Polarella glacialis</name>
    <name type="common">Dinoflagellate</name>
    <dbReference type="NCBI Taxonomy" id="89957"/>
    <lineage>
        <taxon>Eukaryota</taxon>
        <taxon>Sar</taxon>
        <taxon>Alveolata</taxon>
        <taxon>Dinophyceae</taxon>
        <taxon>Suessiales</taxon>
        <taxon>Suessiaceae</taxon>
        <taxon>Polarella</taxon>
    </lineage>
</organism>
<proteinExistence type="predicted"/>
<accession>A0A813EU95</accession>
<feature type="non-terminal residue" evidence="1">
    <location>
        <position position="180"/>
    </location>
</feature>
<dbReference type="EMBL" id="CAJNNV010013058">
    <property type="protein sequence ID" value="CAE8601339.1"/>
    <property type="molecule type" value="Genomic_DNA"/>
</dbReference>
<gene>
    <name evidence="1" type="ORF">PGLA1383_LOCUS19634</name>
</gene>
<dbReference type="AlphaFoldDB" id="A0A813EU95"/>
<name>A0A813EU95_POLGL</name>
<evidence type="ECO:0000313" key="1">
    <source>
        <dbReference type="EMBL" id="CAE8601339.1"/>
    </source>
</evidence>
<comment type="caution">
    <text evidence="1">The sequence shown here is derived from an EMBL/GenBank/DDBJ whole genome shotgun (WGS) entry which is preliminary data.</text>
</comment>
<protein>
    <submittedName>
        <fullName evidence="1">Uncharacterized protein</fullName>
    </submittedName>
</protein>
<evidence type="ECO:0000313" key="2">
    <source>
        <dbReference type="Proteomes" id="UP000654075"/>
    </source>
</evidence>
<sequence>AQRCLTSRLGIASELSSTGLLRCSDVLRARGCRDAGIFAEVYRQAAQLDLKADCKAFDAAEREALSCSLFVPSLGFCGAADCAWEDSGMLQWLAEVPALSAVYGRHGPLLEHFMLRLAGVPRAAESFSPQRLLHALRRLVEQVELAYAARPEEPLTGSQVSARQLLDGWQASVRDIYSRR</sequence>
<keyword evidence="2" id="KW-1185">Reference proteome</keyword>